<dbReference type="Gene3D" id="3.20.20.450">
    <property type="entry name" value="EAL domain"/>
    <property type="match status" value="1"/>
</dbReference>
<dbReference type="STRING" id="33978.A6M13_12200"/>
<reference evidence="2 3" key="1">
    <citation type="submission" date="2016-07" db="EMBL/GenBank/DDBJ databases">
        <title>Caryophanon tenue genome sequencing.</title>
        <authorList>
            <person name="Verma A."/>
            <person name="Pal Y."/>
            <person name="Krishnamurthi S."/>
        </authorList>
    </citation>
    <scope>NUCLEOTIDE SEQUENCE [LARGE SCALE GENOMIC DNA]</scope>
    <source>
        <strain evidence="2 3">DSM 14152</strain>
    </source>
</reference>
<comment type="caution">
    <text evidence="2">The sequence shown here is derived from an EMBL/GenBank/DDBJ whole genome shotgun (WGS) entry which is preliminary data.</text>
</comment>
<dbReference type="InterPro" id="IPR035919">
    <property type="entry name" value="EAL_sf"/>
</dbReference>
<evidence type="ECO:0000313" key="3">
    <source>
        <dbReference type="Proteomes" id="UP000093199"/>
    </source>
</evidence>
<evidence type="ECO:0000259" key="1">
    <source>
        <dbReference type="PROSITE" id="PS50883"/>
    </source>
</evidence>
<dbReference type="PANTHER" id="PTHR33121:SF70">
    <property type="entry name" value="SIGNALING PROTEIN YKOW"/>
    <property type="match status" value="1"/>
</dbReference>
<organism evidence="2 3">
    <name type="scientific">Caryophanon tenue</name>
    <dbReference type="NCBI Taxonomy" id="33978"/>
    <lineage>
        <taxon>Bacteria</taxon>
        <taxon>Bacillati</taxon>
        <taxon>Bacillota</taxon>
        <taxon>Bacilli</taxon>
        <taxon>Bacillales</taxon>
        <taxon>Caryophanaceae</taxon>
        <taxon>Caryophanon</taxon>
    </lineage>
</organism>
<dbReference type="PROSITE" id="PS50883">
    <property type="entry name" value="EAL"/>
    <property type="match status" value="1"/>
</dbReference>
<evidence type="ECO:0000313" key="2">
    <source>
        <dbReference type="EMBL" id="OCS86955.1"/>
    </source>
</evidence>
<sequence>MKIDRSFIQNIAQQPVNASITSAMIKMAQYLKLEVIAEGVETEDELAHLHDEGCYMIQGFYYSKPQPIEQFEQRYIVD</sequence>
<dbReference type="AlphaFoldDB" id="A0A1C0YIF7"/>
<dbReference type="EMBL" id="MASJ01000007">
    <property type="protein sequence ID" value="OCS86955.1"/>
    <property type="molecule type" value="Genomic_DNA"/>
</dbReference>
<dbReference type="InterPro" id="IPR001633">
    <property type="entry name" value="EAL_dom"/>
</dbReference>
<dbReference type="CDD" id="cd01948">
    <property type="entry name" value="EAL"/>
    <property type="match status" value="1"/>
</dbReference>
<dbReference type="InterPro" id="IPR050706">
    <property type="entry name" value="Cyclic-di-GMP_PDE-like"/>
</dbReference>
<protein>
    <recommendedName>
        <fullName evidence="1">EAL domain-containing protein</fullName>
    </recommendedName>
</protein>
<name>A0A1C0YIF7_9BACL</name>
<feature type="domain" description="EAL" evidence="1">
    <location>
        <begin position="1"/>
        <end position="78"/>
    </location>
</feature>
<dbReference type="Proteomes" id="UP000093199">
    <property type="component" value="Unassembled WGS sequence"/>
</dbReference>
<proteinExistence type="predicted"/>
<dbReference type="Pfam" id="PF00563">
    <property type="entry name" value="EAL"/>
    <property type="match status" value="1"/>
</dbReference>
<dbReference type="GO" id="GO:0071111">
    <property type="term" value="F:cyclic-guanylate-specific phosphodiesterase activity"/>
    <property type="evidence" value="ECO:0007669"/>
    <property type="project" value="InterPro"/>
</dbReference>
<gene>
    <name evidence="2" type="ORF">A6M13_12200</name>
</gene>
<accession>A0A1C0YIF7</accession>
<dbReference type="SUPFAM" id="SSF141868">
    <property type="entry name" value="EAL domain-like"/>
    <property type="match status" value="1"/>
</dbReference>
<dbReference type="PANTHER" id="PTHR33121">
    <property type="entry name" value="CYCLIC DI-GMP PHOSPHODIESTERASE PDEF"/>
    <property type="match status" value="1"/>
</dbReference>
<keyword evidence="3" id="KW-1185">Reference proteome</keyword>